<dbReference type="InterPro" id="IPR014757">
    <property type="entry name" value="Tscrpt_reg_IclR_C"/>
</dbReference>
<dbReference type="InterPro" id="IPR005471">
    <property type="entry name" value="Tscrpt_reg_IclR_N"/>
</dbReference>
<protein>
    <submittedName>
        <fullName evidence="6">Transcriptional regulator</fullName>
    </submittedName>
</protein>
<dbReference type="PROSITE" id="PS51078">
    <property type="entry name" value="ICLR_ED"/>
    <property type="match status" value="1"/>
</dbReference>
<evidence type="ECO:0000259" key="5">
    <source>
        <dbReference type="PROSITE" id="PS51078"/>
    </source>
</evidence>
<keyword evidence="3" id="KW-0804">Transcription</keyword>
<feature type="domain" description="HTH iclR-type" evidence="4">
    <location>
        <begin position="16"/>
        <end position="79"/>
    </location>
</feature>
<dbReference type="Pfam" id="PF09339">
    <property type="entry name" value="HTH_IclR"/>
    <property type="match status" value="1"/>
</dbReference>
<comment type="caution">
    <text evidence="6">The sequence shown here is derived from an EMBL/GenBank/DDBJ whole genome shotgun (WGS) entry which is preliminary data.</text>
</comment>
<dbReference type="SUPFAM" id="SSF55781">
    <property type="entry name" value="GAF domain-like"/>
    <property type="match status" value="1"/>
</dbReference>
<dbReference type="RefSeq" id="WP_244767655.1">
    <property type="nucleotide sequence ID" value="NZ_BSOP01000042.1"/>
</dbReference>
<evidence type="ECO:0000256" key="3">
    <source>
        <dbReference type="ARBA" id="ARBA00023163"/>
    </source>
</evidence>
<dbReference type="Gene3D" id="1.10.10.10">
    <property type="entry name" value="Winged helix-like DNA-binding domain superfamily/Winged helix DNA-binding domain"/>
    <property type="match status" value="1"/>
</dbReference>
<dbReference type="PANTHER" id="PTHR30136:SF39">
    <property type="entry name" value="TRANSCRIPTIONAL REGULATORY PROTEIN"/>
    <property type="match status" value="1"/>
</dbReference>
<dbReference type="PROSITE" id="PS51077">
    <property type="entry name" value="HTH_ICLR"/>
    <property type="match status" value="1"/>
</dbReference>
<dbReference type="SMART" id="SM00346">
    <property type="entry name" value="HTH_ICLR"/>
    <property type="match status" value="1"/>
</dbReference>
<dbReference type="Proteomes" id="UP001156702">
    <property type="component" value="Unassembled WGS sequence"/>
</dbReference>
<dbReference type="InterPro" id="IPR036388">
    <property type="entry name" value="WH-like_DNA-bd_sf"/>
</dbReference>
<evidence type="ECO:0000256" key="1">
    <source>
        <dbReference type="ARBA" id="ARBA00023015"/>
    </source>
</evidence>
<accession>A0ABQ5ZS84</accession>
<keyword evidence="1" id="KW-0805">Transcription regulation</keyword>
<dbReference type="InterPro" id="IPR036390">
    <property type="entry name" value="WH_DNA-bd_sf"/>
</dbReference>
<dbReference type="Pfam" id="PF01614">
    <property type="entry name" value="IclR_C"/>
    <property type="match status" value="1"/>
</dbReference>
<proteinExistence type="predicted"/>
<dbReference type="EMBL" id="BSOP01000042">
    <property type="protein sequence ID" value="GLR53587.1"/>
    <property type="molecule type" value="Genomic_DNA"/>
</dbReference>
<dbReference type="InterPro" id="IPR050707">
    <property type="entry name" value="HTH_MetabolicPath_Reg"/>
</dbReference>
<organism evidence="6 7">
    <name type="scientific">Shinella yambaruensis</name>
    <dbReference type="NCBI Taxonomy" id="415996"/>
    <lineage>
        <taxon>Bacteria</taxon>
        <taxon>Pseudomonadati</taxon>
        <taxon>Pseudomonadota</taxon>
        <taxon>Alphaproteobacteria</taxon>
        <taxon>Hyphomicrobiales</taxon>
        <taxon>Rhizobiaceae</taxon>
        <taxon>Shinella</taxon>
    </lineage>
</organism>
<keyword evidence="2" id="KW-0238">DNA-binding</keyword>
<name>A0ABQ5ZS84_9HYPH</name>
<evidence type="ECO:0000313" key="6">
    <source>
        <dbReference type="EMBL" id="GLR53587.1"/>
    </source>
</evidence>
<keyword evidence="7" id="KW-1185">Reference proteome</keyword>
<feature type="domain" description="IclR-ED" evidence="5">
    <location>
        <begin position="80"/>
        <end position="268"/>
    </location>
</feature>
<dbReference type="Gene3D" id="3.30.450.40">
    <property type="match status" value="1"/>
</dbReference>
<evidence type="ECO:0000313" key="7">
    <source>
        <dbReference type="Proteomes" id="UP001156702"/>
    </source>
</evidence>
<evidence type="ECO:0000256" key="2">
    <source>
        <dbReference type="ARBA" id="ARBA00023125"/>
    </source>
</evidence>
<sequence length="279" mass="30706">MKKQDDLPEQSASDSPRSAERLMVILDALSRASTQGLRLADLVEATALGKTTAHRLVNGLCDHGLVDFDPETARYFVGIKLLSFASAARNRFAVAKLSEPSLARLVRKTQDTIYLIGRSGDHAVCLDAREGAFPIRVLTLNIGDRRPLGVGAGSLAMLAAMTDAEIERVLAQQKMERSRFAFSDDQIRSMIATTREHGYSYNDTHIYKEMADITGMAAIAVALRRSDGQPAGAIHLTAITQRLAPPRRESLVEMLRTEARRLEEEIQPVLDAPMLQVRP</sequence>
<dbReference type="PANTHER" id="PTHR30136">
    <property type="entry name" value="HELIX-TURN-HELIX TRANSCRIPTIONAL REGULATOR, ICLR FAMILY"/>
    <property type="match status" value="1"/>
</dbReference>
<dbReference type="SUPFAM" id="SSF46785">
    <property type="entry name" value="Winged helix' DNA-binding domain"/>
    <property type="match status" value="1"/>
</dbReference>
<dbReference type="InterPro" id="IPR029016">
    <property type="entry name" value="GAF-like_dom_sf"/>
</dbReference>
<gene>
    <name evidence="6" type="ORF">GCM10007923_48030</name>
</gene>
<reference evidence="7" key="1">
    <citation type="journal article" date="2019" name="Int. J. Syst. Evol. Microbiol.">
        <title>The Global Catalogue of Microorganisms (GCM) 10K type strain sequencing project: providing services to taxonomists for standard genome sequencing and annotation.</title>
        <authorList>
            <consortium name="The Broad Institute Genomics Platform"/>
            <consortium name="The Broad Institute Genome Sequencing Center for Infectious Disease"/>
            <person name="Wu L."/>
            <person name="Ma J."/>
        </authorList>
    </citation>
    <scope>NUCLEOTIDE SEQUENCE [LARGE SCALE GENOMIC DNA]</scope>
    <source>
        <strain evidence="7">NBRC 102122</strain>
    </source>
</reference>
<evidence type="ECO:0000259" key="4">
    <source>
        <dbReference type="PROSITE" id="PS51077"/>
    </source>
</evidence>